<gene>
    <name evidence="4" type="ORF">V5E97_16060</name>
</gene>
<sequence>MPLDPQAKAFLERLRTSRMPSLERLPLPLARAAFTTTIPLAGPREEVARVEDRPIPGNLSVRIYTPRVSQGSAPWPALVYFHGGGWVVGGLDTVDAPCRQLANAAACTVISVAYRLAPEHKFPIPVEDCFLATRHVAEHAAEFNIDPAKIAVGGDSAGGNLAAAVTLLARERGGPSLAFQLLIYPATDSTLDTPSHRAFAKGFMLTRSEIQWFLRHYLVRPEEGENPLVSILRAKSLAELPPACLITAEFDPLRDEGEAYAARLRAFSVPVEHKRFDGMIHGFFQMAGIMDQGKTAIQYAASALKAAWT</sequence>
<keyword evidence="2 4" id="KW-0378">Hydrolase</keyword>
<dbReference type="SUPFAM" id="SSF53474">
    <property type="entry name" value="alpha/beta-Hydrolases"/>
    <property type="match status" value="1"/>
</dbReference>
<dbReference type="EMBL" id="CP155447">
    <property type="protein sequence ID" value="XBH07490.1"/>
    <property type="molecule type" value="Genomic_DNA"/>
</dbReference>
<proteinExistence type="inferred from homology"/>
<dbReference type="GO" id="GO:0016787">
    <property type="term" value="F:hydrolase activity"/>
    <property type="evidence" value="ECO:0007669"/>
    <property type="project" value="UniProtKB-KW"/>
</dbReference>
<dbReference type="Pfam" id="PF07859">
    <property type="entry name" value="Abhydrolase_3"/>
    <property type="match status" value="1"/>
</dbReference>
<dbReference type="RefSeq" id="WP_406700326.1">
    <property type="nucleotide sequence ID" value="NZ_CP155447.1"/>
</dbReference>
<dbReference type="FunFam" id="3.40.50.1820:FF:000089">
    <property type="entry name" value="Alpha/beta hydrolase"/>
    <property type="match status" value="1"/>
</dbReference>
<evidence type="ECO:0000256" key="1">
    <source>
        <dbReference type="ARBA" id="ARBA00010515"/>
    </source>
</evidence>
<evidence type="ECO:0000256" key="2">
    <source>
        <dbReference type="ARBA" id="ARBA00022801"/>
    </source>
</evidence>
<organism evidence="4">
    <name type="scientific">Singulisphaera sp. Ch08</name>
    <dbReference type="NCBI Taxonomy" id="3120278"/>
    <lineage>
        <taxon>Bacteria</taxon>
        <taxon>Pseudomonadati</taxon>
        <taxon>Planctomycetota</taxon>
        <taxon>Planctomycetia</taxon>
        <taxon>Isosphaerales</taxon>
        <taxon>Isosphaeraceae</taxon>
        <taxon>Singulisphaera</taxon>
    </lineage>
</organism>
<dbReference type="PANTHER" id="PTHR48081:SF8">
    <property type="entry name" value="ALPHA_BETA HYDROLASE FOLD-3 DOMAIN-CONTAINING PROTEIN-RELATED"/>
    <property type="match status" value="1"/>
</dbReference>
<dbReference type="InterPro" id="IPR050300">
    <property type="entry name" value="GDXG_lipolytic_enzyme"/>
</dbReference>
<dbReference type="AlphaFoldDB" id="A0AAU7CR80"/>
<dbReference type="InterPro" id="IPR029058">
    <property type="entry name" value="AB_hydrolase_fold"/>
</dbReference>
<dbReference type="Gene3D" id="3.40.50.1820">
    <property type="entry name" value="alpha/beta hydrolase"/>
    <property type="match status" value="1"/>
</dbReference>
<feature type="domain" description="Alpha/beta hydrolase fold-3" evidence="3">
    <location>
        <begin position="78"/>
        <end position="284"/>
    </location>
</feature>
<dbReference type="PANTHER" id="PTHR48081">
    <property type="entry name" value="AB HYDROLASE SUPERFAMILY PROTEIN C4A8.06C"/>
    <property type="match status" value="1"/>
</dbReference>
<evidence type="ECO:0000259" key="3">
    <source>
        <dbReference type="Pfam" id="PF07859"/>
    </source>
</evidence>
<evidence type="ECO:0000313" key="4">
    <source>
        <dbReference type="EMBL" id="XBH07490.1"/>
    </source>
</evidence>
<name>A0AAU7CR80_9BACT</name>
<dbReference type="InterPro" id="IPR013094">
    <property type="entry name" value="AB_hydrolase_3"/>
</dbReference>
<reference evidence="4" key="1">
    <citation type="submission" date="2024-05" db="EMBL/GenBank/DDBJ databases">
        <title>Planctomycetes of the genus Singulisphaera possess chitinolytic capabilities.</title>
        <authorList>
            <person name="Ivanova A."/>
        </authorList>
    </citation>
    <scope>NUCLEOTIDE SEQUENCE</scope>
    <source>
        <strain evidence="4">Ch08T</strain>
    </source>
</reference>
<comment type="similarity">
    <text evidence="1">Belongs to the 'GDXG' lipolytic enzyme family.</text>
</comment>
<protein>
    <submittedName>
        <fullName evidence="4">Alpha/beta hydrolase</fullName>
    </submittedName>
</protein>
<accession>A0AAU7CR80</accession>